<feature type="domain" description="SIS" evidence="5">
    <location>
        <begin position="109"/>
        <end position="251"/>
    </location>
</feature>
<dbReference type="EMBL" id="JAKVPQ010000012">
    <property type="protein sequence ID" value="MCH4286253.1"/>
    <property type="molecule type" value="Genomic_DNA"/>
</dbReference>
<name>A0ABS9R9A6_9FIRM</name>
<accession>A0ABS9R9A6</accession>
<dbReference type="Pfam" id="PF01418">
    <property type="entry name" value="HTH_6"/>
    <property type="match status" value="1"/>
</dbReference>
<dbReference type="InterPro" id="IPR047640">
    <property type="entry name" value="RpiR-like"/>
</dbReference>
<gene>
    <name evidence="6" type="ORF">LQE99_14095</name>
</gene>
<dbReference type="InterPro" id="IPR000281">
    <property type="entry name" value="HTH_RpiR"/>
</dbReference>
<evidence type="ECO:0000256" key="2">
    <source>
        <dbReference type="ARBA" id="ARBA00023125"/>
    </source>
</evidence>
<organism evidence="6 7">
    <name type="scientific">Amedibacillus hominis</name>
    <dbReference type="NCBI Taxonomy" id="2897776"/>
    <lineage>
        <taxon>Bacteria</taxon>
        <taxon>Bacillati</taxon>
        <taxon>Bacillota</taxon>
        <taxon>Erysipelotrichia</taxon>
        <taxon>Erysipelotrichales</taxon>
        <taxon>Erysipelotrichaceae</taxon>
        <taxon>Amedibacillus</taxon>
    </lineage>
</organism>
<dbReference type="InterPro" id="IPR001347">
    <property type="entry name" value="SIS_dom"/>
</dbReference>
<evidence type="ECO:0000256" key="1">
    <source>
        <dbReference type="ARBA" id="ARBA00023015"/>
    </source>
</evidence>
<dbReference type="InterPro" id="IPR035472">
    <property type="entry name" value="RpiR-like_SIS"/>
</dbReference>
<keyword evidence="2" id="KW-0238">DNA-binding</keyword>
<evidence type="ECO:0000259" key="4">
    <source>
        <dbReference type="PROSITE" id="PS51071"/>
    </source>
</evidence>
<dbReference type="InterPro" id="IPR009057">
    <property type="entry name" value="Homeodomain-like_sf"/>
</dbReference>
<dbReference type="InterPro" id="IPR036388">
    <property type="entry name" value="WH-like_DNA-bd_sf"/>
</dbReference>
<evidence type="ECO:0000259" key="5">
    <source>
        <dbReference type="PROSITE" id="PS51464"/>
    </source>
</evidence>
<keyword evidence="1" id="KW-0805">Transcription regulation</keyword>
<keyword evidence="7" id="KW-1185">Reference proteome</keyword>
<dbReference type="RefSeq" id="WP_117570339.1">
    <property type="nucleotide sequence ID" value="NZ_JAKVPQ010000012.1"/>
</dbReference>
<dbReference type="InterPro" id="IPR046348">
    <property type="entry name" value="SIS_dom_sf"/>
</dbReference>
<dbReference type="PANTHER" id="PTHR30514:SF21">
    <property type="entry name" value="RPIR-FAMILY TRANSCRIPTIONAL REGULATOR"/>
    <property type="match status" value="1"/>
</dbReference>
<dbReference type="Proteomes" id="UP001202402">
    <property type="component" value="Unassembled WGS sequence"/>
</dbReference>
<dbReference type="SUPFAM" id="SSF53697">
    <property type="entry name" value="SIS domain"/>
    <property type="match status" value="1"/>
</dbReference>
<evidence type="ECO:0000313" key="6">
    <source>
        <dbReference type="EMBL" id="MCH4286253.1"/>
    </source>
</evidence>
<dbReference type="SUPFAM" id="SSF46689">
    <property type="entry name" value="Homeodomain-like"/>
    <property type="match status" value="1"/>
</dbReference>
<protein>
    <submittedName>
        <fullName evidence="6">MurR/RpiR family transcriptional regulator</fullName>
    </submittedName>
</protein>
<sequence length="251" mass="28677">MLEILEKAQSCALTDMEKEILAFFIQDPRHAIYMNLEEISNALYTSNATIVRFCKKIGLNGFHEFKYEIRKELEQQQNCSLSSQDLMDNSLACFRDNLDAIDLQQLEAISDLICSHRSLYIYGAGLSSIPAKYLQTILTTLDRPCILIEWRHLLEGITYSISKDAILFLITAHGDAPRYLQIFETAKKRGTTIILITCDEESPLPPYCDYTIITSDENKVFHSIDINPRMGILTVIQILIEMVAQRSVDEK</sequence>
<dbReference type="Gene3D" id="1.10.10.10">
    <property type="entry name" value="Winged helix-like DNA-binding domain superfamily/Winged helix DNA-binding domain"/>
    <property type="match status" value="1"/>
</dbReference>
<dbReference type="Pfam" id="PF01380">
    <property type="entry name" value="SIS"/>
    <property type="match status" value="1"/>
</dbReference>
<dbReference type="CDD" id="cd05013">
    <property type="entry name" value="SIS_RpiR"/>
    <property type="match status" value="1"/>
</dbReference>
<keyword evidence="3" id="KW-0804">Transcription</keyword>
<dbReference type="PROSITE" id="PS51071">
    <property type="entry name" value="HTH_RPIR"/>
    <property type="match status" value="1"/>
</dbReference>
<dbReference type="Gene3D" id="3.40.50.10490">
    <property type="entry name" value="Glucose-6-phosphate isomerase like protein, domain 1"/>
    <property type="match status" value="1"/>
</dbReference>
<dbReference type="PROSITE" id="PS51464">
    <property type="entry name" value="SIS"/>
    <property type="match status" value="1"/>
</dbReference>
<evidence type="ECO:0000256" key="3">
    <source>
        <dbReference type="ARBA" id="ARBA00023163"/>
    </source>
</evidence>
<evidence type="ECO:0000313" key="7">
    <source>
        <dbReference type="Proteomes" id="UP001202402"/>
    </source>
</evidence>
<dbReference type="PANTHER" id="PTHR30514">
    <property type="entry name" value="GLUCOKINASE"/>
    <property type="match status" value="1"/>
</dbReference>
<reference evidence="6 7" key="1">
    <citation type="submission" date="2022-02" db="EMBL/GenBank/DDBJ databases">
        <title>Genome of Erysipelotrichaceae sp. nov. NSJ-176 isolated from human feces.</title>
        <authorList>
            <person name="Abdugheni R."/>
        </authorList>
    </citation>
    <scope>NUCLEOTIDE SEQUENCE [LARGE SCALE GENOMIC DNA]</scope>
    <source>
        <strain evidence="6 7">NSJ-176</strain>
    </source>
</reference>
<proteinExistence type="predicted"/>
<comment type="caution">
    <text evidence="6">The sequence shown here is derived from an EMBL/GenBank/DDBJ whole genome shotgun (WGS) entry which is preliminary data.</text>
</comment>
<feature type="domain" description="HTH rpiR-type" evidence="4">
    <location>
        <begin position="1"/>
        <end position="76"/>
    </location>
</feature>